<dbReference type="EMBL" id="JAVDTF010000001">
    <property type="protein sequence ID" value="MDR6782346.1"/>
    <property type="molecule type" value="Genomic_DNA"/>
</dbReference>
<reference evidence="1" key="1">
    <citation type="submission" date="2023-07" db="EMBL/GenBank/DDBJ databases">
        <title>Sorghum-associated microbial communities from plants grown in Nebraska, USA.</title>
        <authorList>
            <person name="Schachtman D."/>
        </authorList>
    </citation>
    <scope>NUCLEOTIDE SEQUENCE</scope>
    <source>
        <strain evidence="1">2697</strain>
    </source>
</reference>
<gene>
    <name evidence="1" type="ORF">J2X78_000898</name>
</gene>
<name>A0ACC6KT01_9SPHI</name>
<evidence type="ECO:0000313" key="1">
    <source>
        <dbReference type="EMBL" id="MDR6782346.1"/>
    </source>
</evidence>
<protein>
    <submittedName>
        <fullName evidence="1">Uncharacterized protein</fullName>
    </submittedName>
</protein>
<accession>A0ACC6KT01</accession>
<dbReference type="Proteomes" id="UP001246858">
    <property type="component" value="Unassembled WGS sequence"/>
</dbReference>
<proteinExistence type="predicted"/>
<comment type="caution">
    <text evidence="1">The sequence shown here is derived from an EMBL/GenBank/DDBJ whole genome shotgun (WGS) entry which is preliminary data.</text>
</comment>
<keyword evidence="2" id="KW-1185">Reference proteome</keyword>
<evidence type="ECO:0000313" key="2">
    <source>
        <dbReference type="Proteomes" id="UP001246858"/>
    </source>
</evidence>
<organism evidence="1 2">
    <name type="scientific">Pedobacter africanus</name>
    <dbReference type="NCBI Taxonomy" id="151894"/>
    <lineage>
        <taxon>Bacteria</taxon>
        <taxon>Pseudomonadati</taxon>
        <taxon>Bacteroidota</taxon>
        <taxon>Sphingobacteriia</taxon>
        <taxon>Sphingobacteriales</taxon>
        <taxon>Sphingobacteriaceae</taxon>
        <taxon>Pedobacter</taxon>
    </lineage>
</organism>
<sequence>MIQERAGLNYICSMSLPMRITFEGRDYTYTVLTRSISKDTKAIRISLEGQEYELGPNIKGEWDASDITINDKPGLLKAIARILRLRYRLY</sequence>